<dbReference type="STRING" id="1121345.SAMN02745217_02369"/>
<keyword evidence="1" id="KW-0328">Glycosyltransferase</keyword>
<accession>A0A1M7YAB8</accession>
<reference evidence="3 4" key="1">
    <citation type="submission" date="2016-12" db="EMBL/GenBank/DDBJ databases">
        <authorList>
            <person name="Song W.-J."/>
            <person name="Kurnit D.M."/>
        </authorList>
    </citation>
    <scope>NUCLEOTIDE SEQUENCE [LARGE SCALE GENOMIC DNA]</scope>
    <source>
        <strain evidence="3 4">DSM 12503</strain>
    </source>
</reference>
<keyword evidence="4" id="KW-1185">Reference proteome</keyword>
<dbReference type="PANTHER" id="PTHR34136:SF1">
    <property type="entry name" value="UDP-N-ACETYL-D-MANNOSAMINURONIC ACID TRANSFERASE"/>
    <property type="match status" value="1"/>
</dbReference>
<dbReference type="AlphaFoldDB" id="A0A1M7YAB8"/>
<dbReference type="Pfam" id="PF03808">
    <property type="entry name" value="Glyco_tran_WecG"/>
    <property type="match status" value="1"/>
</dbReference>
<keyword evidence="2 3" id="KW-0808">Transferase</keyword>
<dbReference type="InterPro" id="IPR004629">
    <property type="entry name" value="WecG_TagA_CpsF"/>
</dbReference>
<evidence type="ECO:0000313" key="3">
    <source>
        <dbReference type="EMBL" id="SHO49516.1"/>
    </source>
</evidence>
<sequence>MTLLHKYMAKYVNTDIGNNPKTGIRKYCRTSKRGAGMDRKNKRIVILDTNIDALTARETVDVVEQYVIKKEPLHLMGVNADKINMLNENKRLKEIVNGCGVINADGISVILAGRFLGKALPERVAGIDLMQDLIDLCAKRGYKIYLLGAKEEIVKRVAEILKEKYKGLNIVGFHNGYFKEDRWFEIKEEIEAKQPDFVFVGITSPLKEYLVDYLQGQGLNCVFMGVGGSFDVISGAIPRAPEWMQRMNLEWLFRVMQEPRRLFKRYFVGNWKFLMLLMKEKRKLKR</sequence>
<evidence type="ECO:0000313" key="4">
    <source>
        <dbReference type="Proteomes" id="UP000184612"/>
    </source>
</evidence>
<dbReference type="GO" id="GO:0016758">
    <property type="term" value="F:hexosyltransferase activity"/>
    <property type="evidence" value="ECO:0007669"/>
    <property type="project" value="TreeGrafter"/>
</dbReference>
<dbReference type="PANTHER" id="PTHR34136">
    <property type="match status" value="1"/>
</dbReference>
<dbReference type="NCBIfam" id="TIGR00696">
    <property type="entry name" value="wecG_tagA_cpsF"/>
    <property type="match status" value="1"/>
</dbReference>
<proteinExistence type="predicted"/>
<gene>
    <name evidence="3" type="ORF">SAMN02745217_02369</name>
</gene>
<evidence type="ECO:0000256" key="2">
    <source>
        <dbReference type="ARBA" id="ARBA00022679"/>
    </source>
</evidence>
<organism evidence="3 4">
    <name type="scientific">Anaerocolumna xylanovorans DSM 12503</name>
    <dbReference type="NCBI Taxonomy" id="1121345"/>
    <lineage>
        <taxon>Bacteria</taxon>
        <taxon>Bacillati</taxon>
        <taxon>Bacillota</taxon>
        <taxon>Clostridia</taxon>
        <taxon>Lachnospirales</taxon>
        <taxon>Lachnospiraceae</taxon>
        <taxon>Anaerocolumna</taxon>
    </lineage>
</organism>
<dbReference type="CDD" id="cd06533">
    <property type="entry name" value="Glyco_transf_WecG_TagA"/>
    <property type="match status" value="1"/>
</dbReference>
<dbReference type="EMBL" id="FRFD01000006">
    <property type="protein sequence ID" value="SHO49516.1"/>
    <property type="molecule type" value="Genomic_DNA"/>
</dbReference>
<name>A0A1M7YAB8_9FIRM</name>
<dbReference type="Proteomes" id="UP000184612">
    <property type="component" value="Unassembled WGS sequence"/>
</dbReference>
<protein>
    <submittedName>
        <fullName evidence="3">N-acetylglucosaminyldiphosphoundecaprenol N-acetyl-beta-D-mannosaminyltransferase</fullName>
    </submittedName>
</protein>
<evidence type="ECO:0000256" key="1">
    <source>
        <dbReference type="ARBA" id="ARBA00022676"/>
    </source>
</evidence>